<evidence type="ECO:0000256" key="8">
    <source>
        <dbReference type="ARBA" id="ARBA00023004"/>
    </source>
</evidence>
<keyword evidence="5 11" id="KW-0479">Metal-binding</keyword>
<dbReference type="Gene3D" id="1.10.630.10">
    <property type="entry name" value="Cytochrome P450"/>
    <property type="match status" value="2"/>
</dbReference>
<keyword evidence="6" id="KW-1133">Transmembrane helix</keyword>
<sequence length="183" mass="20575">MNTQDVMNECKLFYLAGQETTSSLLNWTIVLLSRFPSWQQKAREEVNLVFGSNTPDYDGLNRLVRKDTKLGNMTLPATSQILIPIIMIHQDPELWGEDAKEFKPERFSEGILKATRGQTIYLPFGGGPKQCIGQNLALLEVKMALSLILQNFSFQLSPSYAHAPAGLLILEPQYGTPIILHRL</sequence>
<evidence type="ECO:0000256" key="12">
    <source>
        <dbReference type="RuleBase" id="RU000461"/>
    </source>
</evidence>
<dbReference type="InterPro" id="IPR050665">
    <property type="entry name" value="Cytochrome_P450_Monooxygen"/>
</dbReference>
<comment type="similarity">
    <text evidence="2 12">Belongs to the cytochrome P450 family.</text>
</comment>
<keyword evidence="14" id="KW-1185">Reference proteome</keyword>
<dbReference type="PANTHER" id="PTHR24282">
    <property type="entry name" value="CYTOCHROME P450 FAMILY MEMBER"/>
    <property type="match status" value="1"/>
</dbReference>
<evidence type="ECO:0000256" key="4">
    <source>
        <dbReference type="ARBA" id="ARBA00022692"/>
    </source>
</evidence>
<proteinExistence type="inferred from homology"/>
<evidence type="ECO:0000256" key="5">
    <source>
        <dbReference type="ARBA" id="ARBA00022723"/>
    </source>
</evidence>
<evidence type="ECO:0000256" key="2">
    <source>
        <dbReference type="ARBA" id="ARBA00010617"/>
    </source>
</evidence>
<dbReference type="GO" id="GO:0016020">
    <property type="term" value="C:membrane"/>
    <property type="evidence" value="ECO:0007669"/>
    <property type="project" value="UniProtKB-SubCell"/>
</dbReference>
<dbReference type="PANTHER" id="PTHR24282:SF255">
    <property type="entry name" value="CYTOCHROME P450 72A11-RELATED"/>
    <property type="match status" value="1"/>
</dbReference>
<dbReference type="GO" id="GO:0005506">
    <property type="term" value="F:iron ion binding"/>
    <property type="evidence" value="ECO:0007669"/>
    <property type="project" value="InterPro"/>
</dbReference>
<evidence type="ECO:0000256" key="11">
    <source>
        <dbReference type="PIRSR" id="PIRSR602401-1"/>
    </source>
</evidence>
<dbReference type="InterPro" id="IPR017972">
    <property type="entry name" value="Cyt_P450_CS"/>
</dbReference>
<comment type="subcellular location">
    <subcellularLocation>
        <location evidence="1">Membrane</location>
        <topology evidence="1">Single-pass membrane protein</topology>
    </subcellularLocation>
</comment>
<reference evidence="13" key="1">
    <citation type="submission" date="2020-09" db="EMBL/GenBank/DDBJ databases">
        <title>Genome-Enabled Discovery of Anthraquinone Biosynthesis in Senna tora.</title>
        <authorList>
            <person name="Kang S.-H."/>
            <person name="Pandey R.P."/>
            <person name="Lee C.-M."/>
            <person name="Sim J.-S."/>
            <person name="Jeong J.-T."/>
            <person name="Choi B.-S."/>
            <person name="Jung M."/>
            <person name="Ginzburg D."/>
            <person name="Zhao K."/>
            <person name="Won S.Y."/>
            <person name="Oh T.-J."/>
            <person name="Yu Y."/>
            <person name="Kim N.-H."/>
            <person name="Lee O.R."/>
            <person name="Lee T.-H."/>
            <person name="Bashyal P."/>
            <person name="Kim T.-S."/>
            <person name="Lee W.-H."/>
            <person name="Kawkins C."/>
            <person name="Kim C.-K."/>
            <person name="Kim J.S."/>
            <person name="Ahn B.O."/>
            <person name="Rhee S.Y."/>
            <person name="Sohng J.K."/>
        </authorList>
    </citation>
    <scope>NUCLEOTIDE SEQUENCE</scope>
    <source>
        <tissue evidence="13">Leaf</tissue>
    </source>
</reference>
<keyword evidence="9 12" id="KW-0503">Monooxygenase</keyword>
<dbReference type="SUPFAM" id="SSF48264">
    <property type="entry name" value="Cytochrome P450"/>
    <property type="match status" value="1"/>
</dbReference>
<comment type="cofactor">
    <cofactor evidence="11">
        <name>heme</name>
        <dbReference type="ChEBI" id="CHEBI:30413"/>
    </cofactor>
</comment>
<dbReference type="GO" id="GO:0004497">
    <property type="term" value="F:monooxygenase activity"/>
    <property type="evidence" value="ECO:0007669"/>
    <property type="project" value="UniProtKB-KW"/>
</dbReference>
<protein>
    <submittedName>
        <fullName evidence="13">Cytochrome P450 CYP72A219-like</fullName>
    </submittedName>
</protein>
<dbReference type="EMBL" id="JAAIUW010000004">
    <property type="protein sequence ID" value="KAF7836591.1"/>
    <property type="molecule type" value="Genomic_DNA"/>
</dbReference>
<evidence type="ECO:0000313" key="14">
    <source>
        <dbReference type="Proteomes" id="UP000634136"/>
    </source>
</evidence>
<feature type="binding site" description="axial binding residue" evidence="11">
    <location>
        <position position="131"/>
    </location>
    <ligand>
        <name>heme</name>
        <dbReference type="ChEBI" id="CHEBI:30413"/>
    </ligand>
    <ligandPart>
        <name>Fe</name>
        <dbReference type="ChEBI" id="CHEBI:18248"/>
    </ligandPart>
</feature>
<dbReference type="PROSITE" id="PS00086">
    <property type="entry name" value="CYTOCHROME_P450"/>
    <property type="match status" value="1"/>
</dbReference>
<organism evidence="13 14">
    <name type="scientific">Senna tora</name>
    <dbReference type="NCBI Taxonomy" id="362788"/>
    <lineage>
        <taxon>Eukaryota</taxon>
        <taxon>Viridiplantae</taxon>
        <taxon>Streptophyta</taxon>
        <taxon>Embryophyta</taxon>
        <taxon>Tracheophyta</taxon>
        <taxon>Spermatophyta</taxon>
        <taxon>Magnoliopsida</taxon>
        <taxon>eudicotyledons</taxon>
        <taxon>Gunneridae</taxon>
        <taxon>Pentapetalae</taxon>
        <taxon>rosids</taxon>
        <taxon>fabids</taxon>
        <taxon>Fabales</taxon>
        <taxon>Fabaceae</taxon>
        <taxon>Caesalpinioideae</taxon>
        <taxon>Cassia clade</taxon>
        <taxon>Senna</taxon>
    </lineage>
</organism>
<keyword evidence="10" id="KW-0472">Membrane</keyword>
<keyword evidence="7 12" id="KW-0560">Oxidoreductase</keyword>
<dbReference type="InterPro" id="IPR036396">
    <property type="entry name" value="Cyt_P450_sf"/>
</dbReference>
<evidence type="ECO:0000256" key="3">
    <source>
        <dbReference type="ARBA" id="ARBA00022617"/>
    </source>
</evidence>
<evidence type="ECO:0000256" key="6">
    <source>
        <dbReference type="ARBA" id="ARBA00022989"/>
    </source>
</evidence>
<accession>A0A835CAN0</accession>
<name>A0A835CAN0_9FABA</name>
<keyword evidence="8 11" id="KW-0408">Iron</keyword>
<dbReference type="OrthoDB" id="1470350at2759"/>
<dbReference type="PRINTS" id="PR00463">
    <property type="entry name" value="EP450I"/>
</dbReference>
<evidence type="ECO:0000256" key="9">
    <source>
        <dbReference type="ARBA" id="ARBA00023033"/>
    </source>
</evidence>
<dbReference type="GO" id="GO:0020037">
    <property type="term" value="F:heme binding"/>
    <property type="evidence" value="ECO:0007669"/>
    <property type="project" value="InterPro"/>
</dbReference>
<dbReference type="PRINTS" id="PR00385">
    <property type="entry name" value="P450"/>
</dbReference>
<evidence type="ECO:0000256" key="10">
    <source>
        <dbReference type="ARBA" id="ARBA00023136"/>
    </source>
</evidence>
<dbReference type="Proteomes" id="UP000634136">
    <property type="component" value="Unassembled WGS sequence"/>
</dbReference>
<evidence type="ECO:0000313" key="13">
    <source>
        <dbReference type="EMBL" id="KAF7836591.1"/>
    </source>
</evidence>
<dbReference type="InterPro" id="IPR002401">
    <property type="entry name" value="Cyt_P450_E_grp-I"/>
</dbReference>
<gene>
    <name evidence="13" type="ORF">G2W53_011450</name>
</gene>
<evidence type="ECO:0000256" key="1">
    <source>
        <dbReference type="ARBA" id="ARBA00004167"/>
    </source>
</evidence>
<dbReference type="GO" id="GO:0016705">
    <property type="term" value="F:oxidoreductase activity, acting on paired donors, with incorporation or reduction of molecular oxygen"/>
    <property type="evidence" value="ECO:0007669"/>
    <property type="project" value="InterPro"/>
</dbReference>
<dbReference type="Pfam" id="PF00067">
    <property type="entry name" value="p450"/>
    <property type="match status" value="1"/>
</dbReference>
<dbReference type="InterPro" id="IPR001128">
    <property type="entry name" value="Cyt_P450"/>
</dbReference>
<keyword evidence="4" id="KW-0812">Transmembrane</keyword>
<dbReference type="AlphaFoldDB" id="A0A835CAN0"/>
<comment type="caution">
    <text evidence="13">The sequence shown here is derived from an EMBL/GenBank/DDBJ whole genome shotgun (WGS) entry which is preliminary data.</text>
</comment>
<evidence type="ECO:0000256" key="7">
    <source>
        <dbReference type="ARBA" id="ARBA00023002"/>
    </source>
</evidence>
<keyword evidence="3 11" id="KW-0349">Heme</keyword>